<dbReference type="OrthoDB" id="1935530at2759"/>
<feature type="compositionally biased region" description="Polar residues" evidence="2">
    <location>
        <begin position="24"/>
        <end position="54"/>
    </location>
</feature>
<proteinExistence type="predicted"/>
<feature type="compositionally biased region" description="Basic and acidic residues" evidence="2">
    <location>
        <begin position="373"/>
        <end position="382"/>
    </location>
</feature>
<feature type="compositionally biased region" description="Acidic residues" evidence="2">
    <location>
        <begin position="84"/>
        <end position="95"/>
    </location>
</feature>
<feature type="region of interest" description="Disordered" evidence="2">
    <location>
        <begin position="617"/>
        <end position="648"/>
    </location>
</feature>
<reference evidence="5 6" key="1">
    <citation type="journal article" date="2020" name="bioRxiv">
        <title>Sequence and annotation of 42 cannabis genomes reveals extensive copy number variation in cannabinoid synthesis and pathogen resistance genes.</title>
        <authorList>
            <person name="Mckernan K.J."/>
            <person name="Helbert Y."/>
            <person name="Kane L.T."/>
            <person name="Ebling H."/>
            <person name="Zhang L."/>
            <person name="Liu B."/>
            <person name="Eaton Z."/>
            <person name="Mclaughlin S."/>
            <person name="Kingan S."/>
            <person name="Baybayan P."/>
            <person name="Concepcion G."/>
            <person name="Jordan M."/>
            <person name="Riva A."/>
            <person name="Barbazuk W."/>
            <person name="Harkins T."/>
        </authorList>
    </citation>
    <scope>NUCLEOTIDE SEQUENCE [LARGE SCALE GENOMIC DNA]</scope>
    <source>
        <strain evidence="5 6">cv. Jamaican Lion 4</strain>
        <strain evidence="4">Father</strain>
        <strain evidence="3">Mother</strain>
        <tissue evidence="4">Leaf</tissue>
    </source>
</reference>
<evidence type="ECO:0000256" key="2">
    <source>
        <dbReference type="SAM" id="MobiDB-lite"/>
    </source>
</evidence>
<feature type="compositionally biased region" description="Polar residues" evidence="2">
    <location>
        <begin position="961"/>
        <end position="971"/>
    </location>
</feature>
<protein>
    <submittedName>
        <fullName evidence="4">Uncharacterized protein</fullName>
    </submittedName>
</protein>
<evidence type="ECO:0000313" key="6">
    <source>
        <dbReference type="Proteomes" id="UP000583929"/>
    </source>
</evidence>
<comment type="caution">
    <text evidence="4">The sequence shown here is derived from an EMBL/GenBank/DDBJ whole genome shotgun (WGS) entry which is preliminary data.</text>
</comment>
<feature type="compositionally biased region" description="Acidic residues" evidence="2">
    <location>
        <begin position="528"/>
        <end position="544"/>
    </location>
</feature>
<sequence>MTSPTHSQSQDQTLHSKNPDPPQNDDSQVDSISQFQSSKTLTLESPTPSQSSKIITLESPNPPNPDHHQTHQDPGNRQNPLDLDQNDDEVDDSEDLPAPSPRTSESNLMPSPAATALATPSITSVYRRGAKRKKIGNKRRVQERKSLQKLEVLKQKLRPIPFVPVKSLDFSSHEKLLKRLGLWDFVHMEFDRFIRGDLLAQLIANFNLPQRCSYVCGARVLVNRADLARALKLPVKKVAVSDEADEAPIATEESIAFLEEFVSNWLLLHDELWMMPNEILNWTKAIKDGSFEKVDWAGMIWFMIEKELMQAPTLTDCYYASHLQRLIKSQRGDLLLSEVPKVEIDIDLKEDTDDFKEEEEDHTGNVKISGEGEGDHKEDVKMSGEGDLCGQGLEEAGQALEESSHELQEHGHEVMEHSQSLEDSIQVLEESRHELEEHNIELSLGQDNMVEKPDAQKEQVADVSTMDFEGCKEEEHGQWFMDQKNNVSEFLRQCNHSELKEELDVEDEGKHEEYDLEIGQEQEHQDVVEPEEDDDEEEEMEEQGGQDGCFHFSPKSMGMDGLASGGLAQSIDAADISLGSGMPLRDPLAGDFLPPRNDTPMTSHFGNGSKRELGMINDGSHHPLNANKRLRMDGSWDNGKSSSDTDSDFDQMIQTLVKLKSTSAEKEHALQEANVNQQILMDELQKRENMIQHMNKVSYEEEHKRRMEVYRLERELYLMSSLVDGYKKALKETHRAFAEYRERCPQLDEPLYKDVAGSGGLVLSTIELEKQRLKREEEERRIKLEIEMRVNNFGDWWSCEFTGNLESVDALANKLLNLENETKLLKESFASRRVSETIEPASNDLELAQKVSEPPQEVSGLAPESAQKDSEAAPEYAQKDSELAAESAQKDSELARESAEKDLELAPESVERDLEPAQEAVEMDIELALENTKLAQKDSELAPMDAEPAEIDAELAPEPAQNDSASAQNDSDLAPEPPQAES</sequence>
<keyword evidence="1" id="KW-0175">Coiled coil</keyword>
<dbReference type="AlphaFoldDB" id="A0A7J6GUE3"/>
<feature type="region of interest" description="Disordered" evidence="2">
    <location>
        <begin position="853"/>
        <end position="982"/>
    </location>
</feature>
<feature type="region of interest" description="Disordered" evidence="2">
    <location>
        <begin position="516"/>
        <end position="563"/>
    </location>
</feature>
<dbReference type="PANTHER" id="PTHR35120">
    <property type="entry name" value="HISTONE ACETYLTRANSFERASE KAT6B-LIKE"/>
    <property type="match status" value="1"/>
</dbReference>
<dbReference type="EMBL" id="JAATIQ010000081">
    <property type="protein sequence ID" value="KAF4386525.1"/>
    <property type="molecule type" value="Genomic_DNA"/>
</dbReference>
<evidence type="ECO:0000256" key="1">
    <source>
        <dbReference type="SAM" id="Coils"/>
    </source>
</evidence>
<evidence type="ECO:0000313" key="5">
    <source>
        <dbReference type="Proteomes" id="UP000525078"/>
    </source>
</evidence>
<dbReference type="EMBL" id="JAATIP010000282">
    <property type="protein sequence ID" value="KAF4354355.1"/>
    <property type="molecule type" value="Genomic_DNA"/>
</dbReference>
<feature type="compositionally biased region" description="Polar residues" evidence="2">
    <location>
        <begin position="1"/>
        <end position="16"/>
    </location>
</feature>
<gene>
    <name evidence="3" type="ORF">F8388_023017</name>
    <name evidence="4" type="ORF">G4B88_006781</name>
</gene>
<dbReference type="PANTHER" id="PTHR35120:SF2">
    <property type="entry name" value="AMINOTRANSFERASE-LIKE PLANT MOBILE DOMAIN-CONTAINING PROTEIN"/>
    <property type="match status" value="1"/>
</dbReference>
<feature type="compositionally biased region" description="Acidic residues" evidence="2">
    <location>
        <begin position="350"/>
        <end position="361"/>
    </location>
</feature>
<feature type="coiled-coil region" evidence="1">
    <location>
        <begin position="768"/>
        <end position="828"/>
    </location>
</feature>
<keyword evidence="6" id="KW-1185">Reference proteome</keyword>
<feature type="region of interest" description="Disordered" evidence="2">
    <location>
        <begin position="350"/>
        <end position="382"/>
    </location>
</feature>
<dbReference type="Proteomes" id="UP000525078">
    <property type="component" value="Unassembled WGS sequence"/>
</dbReference>
<feature type="compositionally biased region" description="Basic and acidic residues" evidence="2">
    <location>
        <begin position="866"/>
        <end position="915"/>
    </location>
</feature>
<accession>A0A7J6GUE3</accession>
<evidence type="ECO:0000313" key="3">
    <source>
        <dbReference type="EMBL" id="KAF4354355.1"/>
    </source>
</evidence>
<organism evidence="4 6">
    <name type="scientific">Cannabis sativa</name>
    <name type="common">Hemp</name>
    <name type="synonym">Marijuana</name>
    <dbReference type="NCBI Taxonomy" id="3483"/>
    <lineage>
        <taxon>Eukaryota</taxon>
        <taxon>Viridiplantae</taxon>
        <taxon>Streptophyta</taxon>
        <taxon>Embryophyta</taxon>
        <taxon>Tracheophyta</taxon>
        <taxon>Spermatophyta</taxon>
        <taxon>Magnoliopsida</taxon>
        <taxon>eudicotyledons</taxon>
        <taxon>Gunneridae</taxon>
        <taxon>Pentapetalae</taxon>
        <taxon>rosids</taxon>
        <taxon>fabids</taxon>
        <taxon>Rosales</taxon>
        <taxon>Cannabaceae</taxon>
        <taxon>Cannabis</taxon>
    </lineage>
</organism>
<evidence type="ECO:0000313" key="4">
    <source>
        <dbReference type="EMBL" id="KAF4386525.1"/>
    </source>
</evidence>
<name>A0A7J6GUE3_CANSA</name>
<dbReference type="Proteomes" id="UP000583929">
    <property type="component" value="Unassembled WGS sequence"/>
</dbReference>
<feature type="region of interest" description="Disordered" evidence="2">
    <location>
        <begin position="1"/>
        <end position="116"/>
    </location>
</feature>